<evidence type="ECO:0000259" key="3">
    <source>
        <dbReference type="SMART" id="SM00460"/>
    </source>
</evidence>
<feature type="compositionally biased region" description="Acidic residues" evidence="1">
    <location>
        <begin position="362"/>
        <end position="450"/>
    </location>
</feature>
<dbReference type="InterPro" id="IPR052901">
    <property type="entry name" value="Bact_TGase-like"/>
</dbReference>
<accession>A0A1H1J3A1</accession>
<evidence type="ECO:0000313" key="5">
    <source>
        <dbReference type="Proteomes" id="UP000198848"/>
    </source>
</evidence>
<keyword evidence="2" id="KW-1133">Transmembrane helix</keyword>
<gene>
    <name evidence="4" type="ORF">SAMN04489842_4032</name>
</gene>
<dbReference type="Pfam" id="PF11992">
    <property type="entry name" value="TgpA_N"/>
    <property type="match status" value="1"/>
</dbReference>
<name>A0A1H1J3A1_NATTX</name>
<dbReference type="InterPro" id="IPR021878">
    <property type="entry name" value="TgpA_N"/>
</dbReference>
<dbReference type="InterPro" id="IPR038765">
    <property type="entry name" value="Papain-like_cys_pep_sf"/>
</dbReference>
<keyword evidence="5" id="KW-1185">Reference proteome</keyword>
<dbReference type="RefSeq" id="WP_090385922.1">
    <property type="nucleotide sequence ID" value="NZ_FNLC01000007.1"/>
</dbReference>
<evidence type="ECO:0000256" key="2">
    <source>
        <dbReference type="SAM" id="Phobius"/>
    </source>
</evidence>
<feature type="region of interest" description="Disordered" evidence="1">
    <location>
        <begin position="362"/>
        <end position="468"/>
    </location>
</feature>
<dbReference type="SMART" id="SM00460">
    <property type="entry name" value="TGc"/>
    <property type="match status" value="1"/>
</dbReference>
<dbReference type="PANTHER" id="PTHR42736:SF1">
    <property type="entry name" value="PROTEIN-GLUTAMINE GAMMA-GLUTAMYLTRANSFERASE"/>
    <property type="match status" value="1"/>
</dbReference>
<dbReference type="EMBL" id="FNLC01000007">
    <property type="protein sequence ID" value="SDR43968.1"/>
    <property type="molecule type" value="Genomic_DNA"/>
</dbReference>
<reference evidence="5" key="1">
    <citation type="submission" date="2016-10" db="EMBL/GenBank/DDBJ databases">
        <authorList>
            <person name="Varghese N."/>
            <person name="Submissions S."/>
        </authorList>
    </citation>
    <scope>NUCLEOTIDE SEQUENCE [LARGE SCALE GENOMIC DNA]</scope>
    <source>
        <strain evidence="5">DSM 24767</strain>
    </source>
</reference>
<keyword evidence="2" id="KW-0812">Transmembrane</keyword>
<feature type="region of interest" description="Disordered" evidence="1">
    <location>
        <begin position="54"/>
        <end position="88"/>
    </location>
</feature>
<feature type="domain" description="Transglutaminase-like" evidence="3">
    <location>
        <begin position="280"/>
        <end position="349"/>
    </location>
</feature>
<dbReference type="AlphaFoldDB" id="A0A1H1J3A1"/>
<dbReference type="OrthoDB" id="18481at2157"/>
<dbReference type="Gene3D" id="3.10.620.30">
    <property type="match status" value="1"/>
</dbReference>
<feature type="transmembrane region" description="Helical" evidence="2">
    <location>
        <begin position="20"/>
        <end position="41"/>
    </location>
</feature>
<dbReference type="Proteomes" id="UP000198848">
    <property type="component" value="Unassembled WGS sequence"/>
</dbReference>
<dbReference type="Pfam" id="PF01841">
    <property type="entry name" value="Transglut_core"/>
    <property type="match status" value="1"/>
</dbReference>
<feature type="region of interest" description="Disordered" evidence="1">
    <location>
        <begin position="927"/>
        <end position="996"/>
    </location>
</feature>
<keyword evidence="2" id="KW-0472">Membrane</keyword>
<protein>
    <submittedName>
        <fullName evidence="4">Transglutaminase-like superfamily protein</fullName>
    </submittedName>
</protein>
<feature type="compositionally biased region" description="Acidic residues" evidence="1">
    <location>
        <begin position="958"/>
        <end position="969"/>
    </location>
</feature>
<dbReference type="InterPro" id="IPR002931">
    <property type="entry name" value="Transglutaminase-like"/>
</dbReference>
<evidence type="ECO:0000256" key="1">
    <source>
        <dbReference type="SAM" id="MobiDB-lite"/>
    </source>
</evidence>
<organism evidence="4 5">
    <name type="scientific">Natronobacterium texcoconense</name>
    <dbReference type="NCBI Taxonomy" id="1095778"/>
    <lineage>
        <taxon>Archaea</taxon>
        <taxon>Methanobacteriati</taxon>
        <taxon>Methanobacteriota</taxon>
        <taxon>Stenosarchaea group</taxon>
        <taxon>Halobacteria</taxon>
        <taxon>Halobacteriales</taxon>
        <taxon>Natrialbaceae</taxon>
        <taxon>Natronobacterium</taxon>
    </lineage>
</organism>
<feature type="compositionally biased region" description="Basic and acidic residues" evidence="1">
    <location>
        <begin position="934"/>
        <end position="948"/>
    </location>
</feature>
<dbReference type="SUPFAM" id="SSF54001">
    <property type="entry name" value="Cysteine proteinases"/>
    <property type="match status" value="1"/>
</dbReference>
<feature type="compositionally biased region" description="Acidic residues" evidence="1">
    <location>
        <begin position="980"/>
        <end position="996"/>
    </location>
</feature>
<evidence type="ECO:0000313" key="4">
    <source>
        <dbReference type="EMBL" id="SDR43968.1"/>
    </source>
</evidence>
<proteinExistence type="predicted"/>
<sequence length="996" mass="106895">MGEKDSRRAERTIRPDWGQFALVVVAIVVLALSAVVIPALGGVTFAGPGQLSAGDGEHDVPQLGDGASGGQTLDGAVGHSSDRSTIGGSVELSTEVQFTVRAEQGTYWRTGVYDRFTGDEWVRTGERSPYDGSIAEPRGERLTQVVTAETDLGLMPAAAEPVFVDDEQARHTEVSGHGQPHPTSPIREGDSYVVESTVHEPSPEELRTAGTDYPDSIDEFDYRQVPDDTSSEFVERTEAITEDADTPYEKATAIETHLRSSKDYSLDVDQPEGNVAEEFLLEMDEGYCVYFATTMTQMLRTEDVPARYVTGYTTGERVDDEYVVRGTNAHAWVEVYFPDHGWVTFEPTAGDDRDDAHSERLEEMDEDEFEDEHFEEESDDGHDDEESEDEHDEESEDDREDEDDRDESEDDREDDHEQEDEPEDEQESDDEETEDADEEETTDEELETETTYDIALDDPSPTPGSEVEVTVTNRNTGEPVEGAVVYFDDDRIGTTDVDGTVTGTVPYTESFTVQVEPTTTTTQGSLARGGPGAGLVSTATTQAAGSESAGTETTVETNAETTLEAPETAVPGAEVTITATVGDSSLVDGTVLVDGEERTTTDDTGTARVTMPETGGNATVSVERGEIGAERTIAIADGEIDVDSLVPLPGRTVDLELTHGGDPVDGATILVDGEEAATTANGTATVGLPIANEATIAGQFDGAAAETTVDGLYRNAGLLAVALVGGTGLAGRVLGRRYEITRETLRSLPAIARRLPRRAIELAQTLGRTVVDAVVRVAERLERVGDWCRSVARRFTDEGLAALAALHPLRLAALGLDAIYAIVDASRKRANALAALLGRGQPGPADGGGGDSQVVLTLRDLWRAFVQFVQPPNVRTKTPGEIGRYAVERGFPEPAVRTVVDAFRDTEYGQSTPSTDRVEQVGTALQSVAADSEQSGREVVERVGDDSARLIGETTPVADDDESDDDAEATQEPPAATDGNEADDRDETEDEGTTDG</sequence>
<dbReference type="STRING" id="1095778.SAMN04489842_4032"/>
<dbReference type="PANTHER" id="PTHR42736">
    <property type="entry name" value="PROTEIN-GLUTAMINE GAMMA-GLUTAMYLTRANSFERASE"/>
    <property type="match status" value="1"/>
</dbReference>